<evidence type="ECO:0000256" key="1">
    <source>
        <dbReference type="SAM" id="MobiDB-lite"/>
    </source>
</evidence>
<proteinExistence type="predicted"/>
<comment type="caution">
    <text evidence="2">The sequence shown here is derived from an EMBL/GenBank/DDBJ whole genome shotgun (WGS) entry which is preliminary data.</text>
</comment>
<feature type="compositionally biased region" description="Polar residues" evidence="1">
    <location>
        <begin position="1"/>
        <end position="12"/>
    </location>
</feature>
<accession>A0A165XCK4</accession>
<name>A0A165XCK4_9HYPH</name>
<evidence type="ECO:0000313" key="3">
    <source>
        <dbReference type="Proteomes" id="UP000076577"/>
    </source>
</evidence>
<sequence>MFEGVRSSQNPAISVKPSEKEKSPSFFLGSILGKIIQWITKILVEKSLCNTRIFTQ</sequence>
<feature type="region of interest" description="Disordered" evidence="1">
    <location>
        <begin position="1"/>
        <end position="24"/>
    </location>
</feature>
<dbReference type="PATRIC" id="fig|989403.3.peg.3328"/>
<dbReference type="EMBL" id="LMCB01000031">
    <property type="protein sequence ID" value="KZL17572.1"/>
    <property type="molecule type" value="Genomic_DNA"/>
</dbReference>
<protein>
    <submittedName>
        <fullName evidence="2">Uncharacterized protein</fullName>
    </submittedName>
</protein>
<reference evidence="2 3" key="1">
    <citation type="journal article" date="2016" name="Front. Microbiol.">
        <title>Comparative Genomic Analysis Reveals a Diverse Repertoire of Genes Involved in Prokaryote-Eukaryote Interactions within the Pseudovibrio Genus.</title>
        <authorList>
            <person name="Romano S."/>
            <person name="Fernandez-Guerra A."/>
            <person name="Reen F.J."/>
            <person name="Glockner F.O."/>
            <person name="Crowley S.P."/>
            <person name="O'Sullivan O."/>
            <person name="Cotter P.D."/>
            <person name="Adams C."/>
            <person name="Dobson A.D."/>
            <person name="O'Gara F."/>
        </authorList>
    </citation>
    <scope>NUCLEOTIDE SEQUENCE [LARGE SCALE GENOMIC DNA]</scope>
    <source>
        <strain evidence="2 3">Ad2</strain>
    </source>
</reference>
<gene>
    <name evidence="2" type="ORF">PsAD2_03108</name>
</gene>
<organism evidence="2 3">
    <name type="scientific">Pseudovibrio axinellae</name>
    <dbReference type="NCBI Taxonomy" id="989403"/>
    <lineage>
        <taxon>Bacteria</taxon>
        <taxon>Pseudomonadati</taxon>
        <taxon>Pseudomonadota</taxon>
        <taxon>Alphaproteobacteria</taxon>
        <taxon>Hyphomicrobiales</taxon>
        <taxon>Stappiaceae</taxon>
        <taxon>Pseudovibrio</taxon>
    </lineage>
</organism>
<dbReference type="Proteomes" id="UP000076577">
    <property type="component" value="Unassembled WGS sequence"/>
</dbReference>
<dbReference type="AlphaFoldDB" id="A0A165XCK4"/>
<keyword evidence="3" id="KW-1185">Reference proteome</keyword>
<evidence type="ECO:0000313" key="2">
    <source>
        <dbReference type="EMBL" id="KZL17572.1"/>
    </source>
</evidence>